<dbReference type="OrthoDB" id="9830257at2"/>
<protein>
    <submittedName>
        <fullName evidence="2">Uncharacterized protein</fullName>
    </submittedName>
</protein>
<dbReference type="KEGG" id="ccro:CMC5_072070"/>
<keyword evidence="3" id="KW-1185">Reference proteome</keyword>
<evidence type="ECO:0000313" key="3">
    <source>
        <dbReference type="Proteomes" id="UP000067626"/>
    </source>
</evidence>
<dbReference type="Proteomes" id="UP000067626">
    <property type="component" value="Chromosome"/>
</dbReference>
<keyword evidence="1" id="KW-0802">TPR repeat</keyword>
<proteinExistence type="predicted"/>
<sequence length="317" mass="34844">MVAIVEPGGRWPQGVGHPVTRASRALARPALALLLLLVSAGCAARGLDPAASAADEAAYRDTLARSARLWQRAESLRAQDQAASVELFELDEVAAAASPTRPLLKKRRRVLRAEAVARRTEAIVAYRALVDAPDLRDAPERSRALFALAHSLQDAGKAEEARNRYRQLLEEHPEAKATPEAYLELANLAYAEGDLDEAVWRCDGSLRRSTKPSLRKRALYLKAWSLKGLGRKHHRAAMEALRELVRMRPSDPRSLEAQLEDAAASELVTLYTDHGDPDEAASFFAAAGPRGAKLLQEARARGLGTGRRLERLERKIY</sequence>
<dbReference type="SUPFAM" id="SSF48452">
    <property type="entry name" value="TPR-like"/>
    <property type="match status" value="1"/>
</dbReference>
<evidence type="ECO:0000256" key="1">
    <source>
        <dbReference type="PROSITE-ProRule" id="PRU00339"/>
    </source>
</evidence>
<name>A0A0K1EQ82_CHOCO</name>
<feature type="repeat" description="TPR" evidence="1">
    <location>
        <begin position="142"/>
        <end position="175"/>
    </location>
</feature>
<organism evidence="2 3">
    <name type="scientific">Chondromyces crocatus</name>
    <dbReference type="NCBI Taxonomy" id="52"/>
    <lineage>
        <taxon>Bacteria</taxon>
        <taxon>Pseudomonadati</taxon>
        <taxon>Myxococcota</taxon>
        <taxon>Polyangia</taxon>
        <taxon>Polyangiales</taxon>
        <taxon>Polyangiaceae</taxon>
        <taxon>Chondromyces</taxon>
    </lineage>
</organism>
<dbReference type="EMBL" id="CP012159">
    <property type="protein sequence ID" value="AKT42979.1"/>
    <property type="molecule type" value="Genomic_DNA"/>
</dbReference>
<dbReference type="Gene3D" id="1.25.40.10">
    <property type="entry name" value="Tetratricopeptide repeat domain"/>
    <property type="match status" value="1"/>
</dbReference>
<dbReference type="Pfam" id="PF13174">
    <property type="entry name" value="TPR_6"/>
    <property type="match status" value="1"/>
</dbReference>
<dbReference type="STRING" id="52.CMC5_072070"/>
<dbReference type="PROSITE" id="PS50005">
    <property type="entry name" value="TPR"/>
    <property type="match status" value="1"/>
</dbReference>
<dbReference type="InterPro" id="IPR011990">
    <property type="entry name" value="TPR-like_helical_dom_sf"/>
</dbReference>
<evidence type="ECO:0000313" key="2">
    <source>
        <dbReference type="EMBL" id="AKT42979.1"/>
    </source>
</evidence>
<accession>A0A0K1EQ82</accession>
<dbReference type="AlphaFoldDB" id="A0A0K1EQ82"/>
<dbReference type="InterPro" id="IPR019734">
    <property type="entry name" value="TPR_rpt"/>
</dbReference>
<gene>
    <name evidence="2" type="ORF">CMC5_072070</name>
</gene>
<reference evidence="2 3" key="1">
    <citation type="submission" date="2015-07" db="EMBL/GenBank/DDBJ databases">
        <title>Genome analysis of myxobacterium Chondromyces crocatus Cm c5 reveals a high potential for natural compound synthesis and the genetic basis for the loss of fruiting body formation.</title>
        <authorList>
            <person name="Zaburannyi N."/>
            <person name="Bunk B."/>
            <person name="Maier J."/>
            <person name="Overmann J."/>
            <person name="Mueller R."/>
        </authorList>
    </citation>
    <scope>NUCLEOTIDE SEQUENCE [LARGE SCALE GENOMIC DNA]</scope>
    <source>
        <strain evidence="2 3">Cm c5</strain>
    </source>
</reference>